<dbReference type="GeneTree" id="ENSGT00940000164795"/>
<dbReference type="KEGG" id="pki:111846724"/>
<reference evidence="2" key="1">
    <citation type="submission" date="2025-08" db="UniProtKB">
        <authorList>
            <consortium name="Ensembl"/>
        </authorList>
    </citation>
    <scope>IDENTIFICATION</scope>
</reference>
<dbReference type="SUPFAM" id="SSF69786">
    <property type="entry name" value="YggU-like"/>
    <property type="match status" value="1"/>
</dbReference>
<comment type="similarity">
    <text evidence="1">Belongs to the UPF0235 family.</text>
</comment>
<dbReference type="SMART" id="SM01152">
    <property type="entry name" value="DUF167"/>
    <property type="match status" value="1"/>
</dbReference>
<reference evidence="2" key="2">
    <citation type="submission" date="2025-09" db="UniProtKB">
        <authorList>
            <consortium name="Ensembl"/>
        </authorList>
    </citation>
    <scope>IDENTIFICATION</scope>
</reference>
<dbReference type="Gene3D" id="3.30.1200.10">
    <property type="entry name" value="YggU-like"/>
    <property type="match status" value="1"/>
</dbReference>
<dbReference type="STRING" id="1676925.ENSPKIP00000001511"/>
<accession>A0A3B3Q7Z1</accession>
<protein>
    <submittedName>
        <fullName evidence="2">Zgc:193812</fullName>
    </submittedName>
</protein>
<dbReference type="PANTHER" id="PTHR13420:SF7">
    <property type="entry name" value="UPF0235 PROTEIN C15ORF40"/>
    <property type="match status" value="1"/>
</dbReference>
<dbReference type="Proteomes" id="UP000261540">
    <property type="component" value="Unplaced"/>
</dbReference>
<evidence type="ECO:0000313" key="3">
    <source>
        <dbReference type="Proteomes" id="UP000261540"/>
    </source>
</evidence>
<dbReference type="GO" id="GO:0005737">
    <property type="term" value="C:cytoplasm"/>
    <property type="evidence" value="ECO:0007669"/>
    <property type="project" value="TreeGrafter"/>
</dbReference>
<evidence type="ECO:0000313" key="2">
    <source>
        <dbReference type="Ensembl" id="ENSPKIP00000001511.1"/>
    </source>
</evidence>
<dbReference type="Ensembl" id="ENSPKIT00000025431.1">
    <property type="protein sequence ID" value="ENSPKIP00000001511.1"/>
    <property type="gene ID" value="ENSPKIG00000019779.1"/>
</dbReference>
<dbReference type="AlphaFoldDB" id="A0A3B3Q7Z1"/>
<dbReference type="Pfam" id="PF02594">
    <property type="entry name" value="DUF167"/>
    <property type="match status" value="1"/>
</dbReference>
<dbReference type="PANTHER" id="PTHR13420">
    <property type="entry name" value="UPF0235 PROTEIN C15ORF40"/>
    <property type="match status" value="1"/>
</dbReference>
<sequence>MLGYINVSKILVFRYLAPRFLSQQSPPSGTLHIISFSSFYRSVLPYRWLSKSGSICSLPGKRIIRKCSMPKKNKTSVQNKGAAEDAESPLGPVVRDKSGLVCIAIHAKPGSKQNAITAVSERTVDVCIAAAPSDGEANAELVRYLSKVLELRRSDVVLDKGCRSREKIVKISGSMSPEDVLQKLKTEAAS</sequence>
<dbReference type="InterPro" id="IPR003746">
    <property type="entry name" value="DUF167"/>
</dbReference>
<name>A0A3B3Q7Z1_9TELE</name>
<dbReference type="NCBIfam" id="TIGR00251">
    <property type="entry name" value="DUF167 family protein"/>
    <property type="match status" value="1"/>
</dbReference>
<keyword evidence="3" id="KW-1185">Reference proteome</keyword>
<proteinExistence type="inferred from homology"/>
<evidence type="ECO:0000256" key="1">
    <source>
        <dbReference type="ARBA" id="ARBA00010364"/>
    </source>
</evidence>
<dbReference type="OrthoDB" id="244097at2759"/>
<dbReference type="InterPro" id="IPR036591">
    <property type="entry name" value="YggU-like_sf"/>
</dbReference>
<organism evidence="2 3">
    <name type="scientific">Paramormyrops kingsleyae</name>
    <dbReference type="NCBI Taxonomy" id="1676925"/>
    <lineage>
        <taxon>Eukaryota</taxon>
        <taxon>Metazoa</taxon>
        <taxon>Chordata</taxon>
        <taxon>Craniata</taxon>
        <taxon>Vertebrata</taxon>
        <taxon>Euteleostomi</taxon>
        <taxon>Actinopterygii</taxon>
        <taxon>Neopterygii</taxon>
        <taxon>Teleostei</taxon>
        <taxon>Osteoglossocephala</taxon>
        <taxon>Osteoglossomorpha</taxon>
        <taxon>Osteoglossiformes</taxon>
        <taxon>Mormyridae</taxon>
        <taxon>Paramormyrops</taxon>
    </lineage>
</organism>
<dbReference type="HAMAP" id="MF_00634">
    <property type="entry name" value="UPF0235"/>
    <property type="match status" value="1"/>
</dbReference>
<dbReference type="CTD" id="102349143"/>